<dbReference type="InterPro" id="IPR012349">
    <property type="entry name" value="Split_barrel_FMN-bd"/>
</dbReference>
<name>A0A285IKU6_9ACTN</name>
<dbReference type="GO" id="GO:0016491">
    <property type="term" value="F:oxidoreductase activity"/>
    <property type="evidence" value="ECO:0007669"/>
    <property type="project" value="InterPro"/>
</dbReference>
<proteinExistence type="inferred from homology"/>
<sequence>MPNPYNQQIIDEFRAGRGHRELILLTTRGARSGRPHTTPLGFRPYASGIVVIASAAGAPKNPDWFHNVLADPRVTVDDGTRTYEAVATPLAGAERDRAFAEAAADDPGWADYQARTTRIIPVVALNPA</sequence>
<dbReference type="Gene3D" id="2.30.110.10">
    <property type="entry name" value="Electron Transport, Fmn-binding Protein, Chain A"/>
    <property type="match status" value="1"/>
</dbReference>
<dbReference type="PANTHER" id="PTHR39428">
    <property type="entry name" value="F420H(2)-DEPENDENT QUINONE REDUCTASE RV1261C"/>
    <property type="match status" value="1"/>
</dbReference>
<dbReference type="GO" id="GO:0005886">
    <property type="term" value="C:plasma membrane"/>
    <property type="evidence" value="ECO:0007669"/>
    <property type="project" value="TreeGrafter"/>
</dbReference>
<evidence type="ECO:0000256" key="1">
    <source>
        <dbReference type="ARBA" id="ARBA00008710"/>
    </source>
</evidence>
<dbReference type="PANTHER" id="PTHR39428:SF1">
    <property type="entry name" value="F420H(2)-DEPENDENT QUINONE REDUCTASE RV1261C"/>
    <property type="match status" value="1"/>
</dbReference>
<dbReference type="NCBIfam" id="TIGR00026">
    <property type="entry name" value="hi_GC_TIGR00026"/>
    <property type="match status" value="1"/>
</dbReference>
<gene>
    <name evidence="3" type="ORF">SAMN05421748_10937</name>
</gene>
<evidence type="ECO:0000313" key="3">
    <source>
        <dbReference type="EMBL" id="SNY48582.1"/>
    </source>
</evidence>
<dbReference type="Pfam" id="PF04075">
    <property type="entry name" value="F420H2_quin_red"/>
    <property type="match status" value="1"/>
</dbReference>
<comment type="catalytic activity">
    <reaction evidence="2">
        <text>oxidized coenzyme F420-(gamma-L-Glu)(n) + a quinol + H(+) = reduced coenzyme F420-(gamma-L-Glu)(n) + a quinone</text>
        <dbReference type="Rhea" id="RHEA:39663"/>
        <dbReference type="Rhea" id="RHEA-COMP:12939"/>
        <dbReference type="Rhea" id="RHEA-COMP:14378"/>
        <dbReference type="ChEBI" id="CHEBI:15378"/>
        <dbReference type="ChEBI" id="CHEBI:24646"/>
        <dbReference type="ChEBI" id="CHEBI:132124"/>
        <dbReference type="ChEBI" id="CHEBI:133980"/>
        <dbReference type="ChEBI" id="CHEBI:139511"/>
    </reaction>
</comment>
<keyword evidence="4" id="KW-1185">Reference proteome</keyword>
<comment type="similarity">
    <text evidence="1">Belongs to the F420H(2)-dependent quinone reductase family.</text>
</comment>
<dbReference type="OrthoDB" id="8225825at2"/>
<dbReference type="GO" id="GO:0070967">
    <property type="term" value="F:coenzyme F420 binding"/>
    <property type="evidence" value="ECO:0007669"/>
    <property type="project" value="TreeGrafter"/>
</dbReference>
<dbReference type="AlphaFoldDB" id="A0A285IKU6"/>
<evidence type="ECO:0000256" key="2">
    <source>
        <dbReference type="ARBA" id="ARBA00049106"/>
    </source>
</evidence>
<organism evidence="3 4">
    <name type="scientific">Paractinoplanes atraurantiacus</name>
    <dbReference type="NCBI Taxonomy" id="1036182"/>
    <lineage>
        <taxon>Bacteria</taxon>
        <taxon>Bacillati</taxon>
        <taxon>Actinomycetota</taxon>
        <taxon>Actinomycetes</taxon>
        <taxon>Micromonosporales</taxon>
        <taxon>Micromonosporaceae</taxon>
        <taxon>Paractinoplanes</taxon>
    </lineage>
</organism>
<dbReference type="SUPFAM" id="SSF50475">
    <property type="entry name" value="FMN-binding split barrel"/>
    <property type="match status" value="1"/>
</dbReference>
<dbReference type="InterPro" id="IPR004378">
    <property type="entry name" value="F420H2_quin_Rdtase"/>
</dbReference>
<accession>A0A285IKU6</accession>
<dbReference type="EMBL" id="OBDY01000009">
    <property type="protein sequence ID" value="SNY48582.1"/>
    <property type="molecule type" value="Genomic_DNA"/>
</dbReference>
<reference evidence="3 4" key="1">
    <citation type="submission" date="2017-09" db="EMBL/GenBank/DDBJ databases">
        <authorList>
            <person name="Ehlers B."/>
            <person name="Leendertz F.H."/>
        </authorList>
    </citation>
    <scope>NUCLEOTIDE SEQUENCE [LARGE SCALE GENOMIC DNA]</scope>
    <source>
        <strain evidence="3 4">CGMCC 4.6857</strain>
    </source>
</reference>
<dbReference type="Proteomes" id="UP000219612">
    <property type="component" value="Unassembled WGS sequence"/>
</dbReference>
<protein>
    <submittedName>
        <fullName evidence="3">Deazaflavin-dependent oxidoreductase, nitroreductase family</fullName>
    </submittedName>
</protein>
<evidence type="ECO:0000313" key="4">
    <source>
        <dbReference type="Proteomes" id="UP000219612"/>
    </source>
</evidence>
<dbReference type="RefSeq" id="WP_097321884.1">
    <property type="nucleotide sequence ID" value="NZ_OBDY01000009.1"/>
</dbReference>